<dbReference type="EMBL" id="WIXE01020976">
    <property type="protein sequence ID" value="KAK5968809.1"/>
    <property type="molecule type" value="Genomic_DNA"/>
</dbReference>
<dbReference type="AlphaFoldDB" id="A0AAN8IY08"/>
<comment type="caution">
    <text evidence="1">The sequence shown here is derived from an EMBL/GenBank/DDBJ whole genome shotgun (WGS) entry which is preliminary data.</text>
</comment>
<evidence type="ECO:0000313" key="1">
    <source>
        <dbReference type="EMBL" id="KAK5968809.1"/>
    </source>
</evidence>
<keyword evidence="2" id="KW-1185">Reference proteome</keyword>
<sequence length="144" mass="16324">MAMEKIQALGQFFEYRTASNGTKSEKCGEKRPFFISRAELEVIHNKETAGGYSGEQIKTFISGPADFAFVAVSSSSSSWLLLQRKASSTGVWSQRSGDDADASLEEPFKDIDRTLTTYQWFHGMMPREDCEEMVKVNIEFYETY</sequence>
<evidence type="ECO:0000313" key="2">
    <source>
        <dbReference type="Proteomes" id="UP001331761"/>
    </source>
</evidence>
<proteinExistence type="predicted"/>
<protein>
    <submittedName>
        <fullName evidence="1">Uncharacterized protein</fullName>
    </submittedName>
</protein>
<name>A0AAN8IY08_TRICO</name>
<gene>
    <name evidence="1" type="ORF">GCK32_018700</name>
</gene>
<accession>A0AAN8IY08</accession>
<reference evidence="1 2" key="1">
    <citation type="submission" date="2019-10" db="EMBL/GenBank/DDBJ databases">
        <title>Assembly and Annotation for the nematode Trichostrongylus colubriformis.</title>
        <authorList>
            <person name="Martin J."/>
        </authorList>
    </citation>
    <scope>NUCLEOTIDE SEQUENCE [LARGE SCALE GENOMIC DNA]</scope>
    <source>
        <strain evidence="1">G859</strain>
        <tissue evidence="1">Whole worm</tissue>
    </source>
</reference>
<organism evidence="1 2">
    <name type="scientific">Trichostrongylus colubriformis</name>
    <name type="common">Black scour worm</name>
    <dbReference type="NCBI Taxonomy" id="6319"/>
    <lineage>
        <taxon>Eukaryota</taxon>
        <taxon>Metazoa</taxon>
        <taxon>Ecdysozoa</taxon>
        <taxon>Nematoda</taxon>
        <taxon>Chromadorea</taxon>
        <taxon>Rhabditida</taxon>
        <taxon>Rhabditina</taxon>
        <taxon>Rhabditomorpha</taxon>
        <taxon>Strongyloidea</taxon>
        <taxon>Trichostrongylidae</taxon>
        <taxon>Trichostrongylus</taxon>
    </lineage>
</organism>
<dbReference type="Proteomes" id="UP001331761">
    <property type="component" value="Unassembled WGS sequence"/>
</dbReference>